<evidence type="ECO:0000256" key="4">
    <source>
        <dbReference type="PIRSR" id="PIRSR600917-52"/>
    </source>
</evidence>
<keyword evidence="5" id="KW-0732">Signal</keyword>
<organism evidence="7 8">
    <name type="scientific">Candidatus Cryptobacteroides faecavium</name>
    <dbReference type="NCBI Taxonomy" id="2840762"/>
    <lineage>
        <taxon>Bacteria</taxon>
        <taxon>Pseudomonadati</taxon>
        <taxon>Bacteroidota</taxon>
        <taxon>Bacteroidia</taxon>
        <taxon>Bacteroidales</taxon>
        <taxon>Candidatus Cryptobacteroides</taxon>
    </lineage>
</organism>
<dbReference type="PANTHER" id="PTHR45953">
    <property type="entry name" value="IDURONATE 2-SULFATASE"/>
    <property type="match status" value="1"/>
</dbReference>
<dbReference type="GO" id="GO:0008484">
    <property type="term" value="F:sulfuric ester hydrolase activity"/>
    <property type="evidence" value="ECO:0007669"/>
    <property type="project" value="TreeGrafter"/>
</dbReference>
<feature type="domain" description="Sulfatase N-terminal" evidence="6">
    <location>
        <begin position="33"/>
        <end position="93"/>
    </location>
</feature>
<dbReference type="PANTHER" id="PTHR45953:SF1">
    <property type="entry name" value="IDURONATE 2-SULFATASE"/>
    <property type="match status" value="1"/>
</dbReference>
<sequence>MKELNRILLGLGSVSALAPAVSAAQEAPEKTRPNILFIAVDDLKTSVSPYGDTLARTPSLERIASEGVTFMNNYCQFPLSGPTRASLLTGLRPCLLYTSPSP</sequence>
<dbReference type="GO" id="GO:0005737">
    <property type="term" value="C:cytoplasm"/>
    <property type="evidence" value="ECO:0007669"/>
    <property type="project" value="TreeGrafter"/>
</dbReference>
<evidence type="ECO:0000256" key="2">
    <source>
        <dbReference type="ARBA" id="ARBA00022723"/>
    </source>
</evidence>
<name>A0A9D9IH74_9BACT</name>
<keyword evidence="2" id="KW-0479">Metal-binding</keyword>
<comment type="similarity">
    <text evidence="1">Belongs to the sulfatase family.</text>
</comment>
<dbReference type="PROSITE" id="PS00523">
    <property type="entry name" value="SULFATASE_1"/>
    <property type="match status" value="1"/>
</dbReference>
<feature type="modified residue" description="3-oxoalanine (Ser)" evidence="4">
    <location>
        <position position="80"/>
    </location>
</feature>
<feature type="signal peptide" evidence="5">
    <location>
        <begin position="1"/>
        <end position="23"/>
    </location>
</feature>
<dbReference type="InterPro" id="IPR017850">
    <property type="entry name" value="Alkaline_phosphatase_core_sf"/>
</dbReference>
<feature type="non-terminal residue" evidence="7">
    <location>
        <position position="102"/>
    </location>
</feature>
<evidence type="ECO:0000256" key="1">
    <source>
        <dbReference type="ARBA" id="ARBA00008779"/>
    </source>
</evidence>
<dbReference type="InterPro" id="IPR000917">
    <property type="entry name" value="Sulfatase_N"/>
</dbReference>
<evidence type="ECO:0000256" key="3">
    <source>
        <dbReference type="ARBA" id="ARBA00022801"/>
    </source>
</evidence>
<gene>
    <name evidence="7" type="ORF">IAB82_07380</name>
</gene>
<dbReference type="EMBL" id="JADIMB010000106">
    <property type="protein sequence ID" value="MBO8471596.1"/>
    <property type="molecule type" value="Genomic_DNA"/>
</dbReference>
<reference evidence="7" key="2">
    <citation type="journal article" date="2021" name="PeerJ">
        <title>Extensive microbial diversity within the chicken gut microbiome revealed by metagenomics and culture.</title>
        <authorList>
            <person name="Gilroy R."/>
            <person name="Ravi A."/>
            <person name="Getino M."/>
            <person name="Pursley I."/>
            <person name="Horton D.L."/>
            <person name="Alikhan N.F."/>
            <person name="Baker D."/>
            <person name="Gharbi K."/>
            <person name="Hall N."/>
            <person name="Watson M."/>
            <person name="Adriaenssens E.M."/>
            <person name="Foster-Nyarko E."/>
            <person name="Jarju S."/>
            <person name="Secka A."/>
            <person name="Antonio M."/>
            <person name="Oren A."/>
            <person name="Chaudhuri R.R."/>
            <person name="La Ragione R."/>
            <person name="Hildebrand F."/>
            <person name="Pallen M.J."/>
        </authorList>
    </citation>
    <scope>NUCLEOTIDE SEQUENCE</scope>
    <source>
        <strain evidence="7">B2-22910</strain>
    </source>
</reference>
<dbReference type="Pfam" id="PF00884">
    <property type="entry name" value="Sulfatase"/>
    <property type="match status" value="1"/>
</dbReference>
<protein>
    <submittedName>
        <fullName evidence="7">Sulfatase-like hydrolase/transferase</fullName>
    </submittedName>
</protein>
<dbReference type="Proteomes" id="UP000823603">
    <property type="component" value="Unassembled WGS sequence"/>
</dbReference>
<keyword evidence="3 7" id="KW-0378">Hydrolase</keyword>
<dbReference type="InterPro" id="IPR024607">
    <property type="entry name" value="Sulfatase_CS"/>
</dbReference>
<dbReference type="GO" id="GO:0046872">
    <property type="term" value="F:metal ion binding"/>
    <property type="evidence" value="ECO:0007669"/>
    <property type="project" value="UniProtKB-KW"/>
</dbReference>
<feature type="chain" id="PRO_5038736587" evidence="5">
    <location>
        <begin position="24"/>
        <end position="102"/>
    </location>
</feature>
<dbReference type="SUPFAM" id="SSF53649">
    <property type="entry name" value="Alkaline phosphatase-like"/>
    <property type="match status" value="1"/>
</dbReference>
<evidence type="ECO:0000313" key="7">
    <source>
        <dbReference type="EMBL" id="MBO8471596.1"/>
    </source>
</evidence>
<dbReference type="Gene3D" id="3.40.720.10">
    <property type="entry name" value="Alkaline Phosphatase, subunit A"/>
    <property type="match status" value="1"/>
</dbReference>
<comment type="caution">
    <text evidence="7">The sequence shown here is derived from an EMBL/GenBank/DDBJ whole genome shotgun (WGS) entry which is preliminary data.</text>
</comment>
<evidence type="ECO:0000256" key="5">
    <source>
        <dbReference type="SAM" id="SignalP"/>
    </source>
</evidence>
<reference evidence="7" key="1">
    <citation type="submission" date="2020-10" db="EMBL/GenBank/DDBJ databases">
        <authorList>
            <person name="Gilroy R."/>
        </authorList>
    </citation>
    <scope>NUCLEOTIDE SEQUENCE</scope>
    <source>
        <strain evidence="7">B2-22910</strain>
    </source>
</reference>
<comment type="PTM">
    <text evidence="4">The conversion to 3-oxoalanine (also known as C-formylglycine, FGly), of a serine or cysteine residue in prokaryotes and of a cysteine residue in eukaryotes, is critical for catalytic activity.</text>
</comment>
<dbReference type="AlphaFoldDB" id="A0A9D9IH74"/>
<proteinExistence type="inferred from homology"/>
<evidence type="ECO:0000259" key="6">
    <source>
        <dbReference type="Pfam" id="PF00884"/>
    </source>
</evidence>
<evidence type="ECO:0000313" key="8">
    <source>
        <dbReference type="Proteomes" id="UP000823603"/>
    </source>
</evidence>
<accession>A0A9D9IH74</accession>